<dbReference type="PANTHER" id="PTHR43245:SF51">
    <property type="entry name" value="SHORT CHAIN DEHYDROGENASE_REDUCTASE FAMILY 42E, MEMBER 2"/>
    <property type="match status" value="1"/>
</dbReference>
<dbReference type="OrthoDB" id="9814124at2"/>
<dbReference type="InterPro" id="IPR050177">
    <property type="entry name" value="Lipid_A_modif_metabolic_enz"/>
</dbReference>
<dbReference type="InterPro" id="IPR036291">
    <property type="entry name" value="NAD(P)-bd_dom_sf"/>
</dbReference>
<dbReference type="InterPro" id="IPR002225">
    <property type="entry name" value="3Beta_OHSteriod_DH/Estase"/>
</dbReference>
<evidence type="ECO:0000313" key="4">
    <source>
        <dbReference type="EMBL" id="SMC75687.1"/>
    </source>
</evidence>
<dbReference type="RefSeq" id="WP_084068899.1">
    <property type="nucleotide sequence ID" value="NZ_FWXY01000009.1"/>
</dbReference>
<evidence type="ECO:0000259" key="3">
    <source>
        <dbReference type="Pfam" id="PF01073"/>
    </source>
</evidence>
<name>A0A1W2BRS7_9BACT</name>
<reference evidence="4 5" key="1">
    <citation type="submission" date="2017-04" db="EMBL/GenBank/DDBJ databases">
        <authorList>
            <person name="Afonso C.L."/>
            <person name="Miller P.J."/>
            <person name="Scott M.A."/>
            <person name="Spackman E."/>
            <person name="Goraichik I."/>
            <person name="Dimitrov K.M."/>
            <person name="Suarez D.L."/>
            <person name="Swayne D.E."/>
        </authorList>
    </citation>
    <scope>NUCLEOTIDE SEQUENCE [LARGE SCALE GENOMIC DNA]</scope>
    <source>
        <strain evidence="4 5">DSM 3385</strain>
    </source>
</reference>
<gene>
    <name evidence="4" type="ORF">SAMN02746065_10982</name>
</gene>
<dbReference type="STRING" id="1121400.SAMN02746065_10982"/>
<dbReference type="Proteomes" id="UP000192418">
    <property type="component" value="Unassembled WGS sequence"/>
</dbReference>
<dbReference type="SUPFAM" id="SSF51735">
    <property type="entry name" value="NAD(P)-binding Rossmann-fold domains"/>
    <property type="match status" value="1"/>
</dbReference>
<organism evidence="4 5">
    <name type="scientific">Desulfocicer vacuolatum DSM 3385</name>
    <dbReference type="NCBI Taxonomy" id="1121400"/>
    <lineage>
        <taxon>Bacteria</taxon>
        <taxon>Pseudomonadati</taxon>
        <taxon>Thermodesulfobacteriota</taxon>
        <taxon>Desulfobacteria</taxon>
        <taxon>Desulfobacterales</taxon>
        <taxon>Desulfobacteraceae</taxon>
        <taxon>Desulfocicer</taxon>
    </lineage>
</organism>
<evidence type="ECO:0000256" key="2">
    <source>
        <dbReference type="ARBA" id="ARBA00023002"/>
    </source>
</evidence>
<proteinExistence type="inferred from homology"/>
<sequence>MQYKSENVLVTGGGGFLGKAIVKALVARGDQVTSFSRGFYPELETLKVRQIQGDIADPGAAKTACEGMDAVYHVAAKAGVWGPFQEFYRANVLGTENILAACREKGVQRLIYTSSPSVVFDSNDMEGVNESVPYPEQFHAPYPETKAMAEKKVRAASGCDTIILRPHLIWGPGDNHLLPGIVARAKQLRRIGSGTNVVDTIYVDNAAQAHVLAGDALKKNASLSGNIYFISQDDPIALWEMVDHFLKAAGLPPVQGSVSGRTAYWAGAILEVLFKIFPFKTEPPMTRFAARELATSHWFDISRAKQDLGYVPLVSTHEGLKRMTAWLNENPQRVGVS</sequence>
<dbReference type="GO" id="GO:0016616">
    <property type="term" value="F:oxidoreductase activity, acting on the CH-OH group of donors, NAD or NADP as acceptor"/>
    <property type="evidence" value="ECO:0007669"/>
    <property type="project" value="InterPro"/>
</dbReference>
<keyword evidence="2" id="KW-0560">Oxidoreductase</keyword>
<keyword evidence="5" id="KW-1185">Reference proteome</keyword>
<evidence type="ECO:0000256" key="1">
    <source>
        <dbReference type="ARBA" id="ARBA00009219"/>
    </source>
</evidence>
<dbReference type="GO" id="GO:0006694">
    <property type="term" value="P:steroid biosynthetic process"/>
    <property type="evidence" value="ECO:0007669"/>
    <property type="project" value="InterPro"/>
</dbReference>
<dbReference type="PANTHER" id="PTHR43245">
    <property type="entry name" value="BIFUNCTIONAL POLYMYXIN RESISTANCE PROTEIN ARNA"/>
    <property type="match status" value="1"/>
</dbReference>
<protein>
    <submittedName>
        <fullName evidence="4">Nucleoside-diphosphate-sugar epimerase</fullName>
    </submittedName>
</protein>
<dbReference type="Gene3D" id="3.40.50.720">
    <property type="entry name" value="NAD(P)-binding Rossmann-like Domain"/>
    <property type="match status" value="1"/>
</dbReference>
<dbReference type="AlphaFoldDB" id="A0A1W2BRS7"/>
<accession>A0A1W2BRS7</accession>
<dbReference type="Pfam" id="PF01073">
    <property type="entry name" value="3Beta_HSD"/>
    <property type="match status" value="1"/>
</dbReference>
<dbReference type="EMBL" id="FWXY01000009">
    <property type="protein sequence ID" value="SMC75687.1"/>
    <property type="molecule type" value="Genomic_DNA"/>
</dbReference>
<feature type="domain" description="3-beta hydroxysteroid dehydrogenase/isomerase" evidence="3">
    <location>
        <begin position="9"/>
        <end position="252"/>
    </location>
</feature>
<comment type="similarity">
    <text evidence="1">Belongs to the 3-beta-HSD family.</text>
</comment>
<evidence type="ECO:0000313" key="5">
    <source>
        <dbReference type="Proteomes" id="UP000192418"/>
    </source>
</evidence>